<dbReference type="PANTHER" id="PTHR10681:SF128">
    <property type="entry name" value="THIOREDOXIN-DEPENDENT PEROXIDE REDUCTASE, MITOCHONDRIAL"/>
    <property type="match status" value="1"/>
</dbReference>
<dbReference type="GO" id="GO:0006979">
    <property type="term" value="P:response to oxidative stress"/>
    <property type="evidence" value="ECO:0007669"/>
    <property type="project" value="TreeGrafter"/>
</dbReference>
<evidence type="ECO:0000256" key="10">
    <source>
        <dbReference type="PIRSR" id="PIRSR000239-1"/>
    </source>
</evidence>
<keyword evidence="14" id="KW-1185">Reference proteome</keyword>
<comment type="subunit">
    <text evidence="9">Homodecamer. Pentamer of dimers that assemble into a ring structure.</text>
</comment>
<dbReference type="GO" id="GO:0033554">
    <property type="term" value="P:cellular response to stress"/>
    <property type="evidence" value="ECO:0007669"/>
    <property type="project" value="TreeGrafter"/>
</dbReference>
<dbReference type="GO" id="GO:0008379">
    <property type="term" value="F:thioredoxin peroxidase activity"/>
    <property type="evidence" value="ECO:0007669"/>
    <property type="project" value="TreeGrafter"/>
</dbReference>
<sequence>MTDAPALPRLNEPAPDFDAPTTHGRRTLADYRGKWLVLFSHPADFTPTCTTEFIAFAERADRFAALNCELLGLSIDSHYAHIAWMRNIEEKFSVHIPFPIIADLSMAVASAYGMIQPGASDTAAVRATFVIDPEGVLRAMAYYPMSNGRSVDEFLRLLEALQTSDAHKVATPEGWKPGEMVIVPPPATAEAAEARMGEPYDVTDWYFARRAL</sequence>
<evidence type="ECO:0000256" key="5">
    <source>
        <dbReference type="ARBA" id="ARBA00023002"/>
    </source>
</evidence>
<evidence type="ECO:0000313" key="13">
    <source>
        <dbReference type="EMBL" id="SEA10313.1"/>
    </source>
</evidence>
<dbReference type="EMBL" id="FNQM01000003">
    <property type="protein sequence ID" value="SEA10313.1"/>
    <property type="molecule type" value="Genomic_DNA"/>
</dbReference>
<dbReference type="Pfam" id="PF10417">
    <property type="entry name" value="1-cysPrx_C"/>
    <property type="match status" value="1"/>
</dbReference>
<feature type="active site" description="Cysteine sulfenic acid (-SOH) intermediate; for peroxidase activity" evidence="10">
    <location>
        <position position="49"/>
    </location>
</feature>
<dbReference type="STRING" id="89524.SAMN05444370_10376"/>
<comment type="catalytic activity">
    <reaction evidence="9">
        <text>a hydroperoxide + [thioredoxin]-dithiol = an alcohol + [thioredoxin]-disulfide + H2O</text>
        <dbReference type="Rhea" id="RHEA:62620"/>
        <dbReference type="Rhea" id="RHEA-COMP:10698"/>
        <dbReference type="Rhea" id="RHEA-COMP:10700"/>
        <dbReference type="ChEBI" id="CHEBI:15377"/>
        <dbReference type="ChEBI" id="CHEBI:29950"/>
        <dbReference type="ChEBI" id="CHEBI:30879"/>
        <dbReference type="ChEBI" id="CHEBI:35924"/>
        <dbReference type="ChEBI" id="CHEBI:50058"/>
        <dbReference type="EC" id="1.11.1.24"/>
    </reaction>
</comment>
<dbReference type="EC" id="1.11.1.24" evidence="9"/>
<dbReference type="PANTHER" id="PTHR10681">
    <property type="entry name" value="THIOREDOXIN PEROXIDASE"/>
    <property type="match status" value="1"/>
</dbReference>
<evidence type="ECO:0000256" key="3">
    <source>
        <dbReference type="ARBA" id="ARBA00022559"/>
    </source>
</evidence>
<comment type="similarity">
    <text evidence="1">Belongs to the peroxiredoxin family. AhpC/Prx1 subfamily.</text>
</comment>
<evidence type="ECO:0000256" key="6">
    <source>
        <dbReference type="ARBA" id="ARBA00023284"/>
    </source>
</evidence>
<keyword evidence="5 9" id="KW-0560">Oxidoreductase</keyword>
<name>A0A1H3YFI9_9RHOB</name>
<dbReference type="PIRSF" id="PIRSF000239">
    <property type="entry name" value="AHPC"/>
    <property type="match status" value="1"/>
</dbReference>
<reference evidence="13 14" key="1">
    <citation type="submission" date="2016-10" db="EMBL/GenBank/DDBJ databases">
        <authorList>
            <person name="de Groot N.N."/>
        </authorList>
    </citation>
    <scope>NUCLEOTIDE SEQUENCE [LARGE SCALE GENOMIC DNA]</scope>
    <source>
        <strain evidence="13 14">DSM 15345</strain>
    </source>
</reference>
<dbReference type="InterPro" id="IPR050217">
    <property type="entry name" value="Peroxiredoxin"/>
</dbReference>
<organism evidence="13 14">
    <name type="scientific">Rubrimonas cliftonensis</name>
    <dbReference type="NCBI Taxonomy" id="89524"/>
    <lineage>
        <taxon>Bacteria</taxon>
        <taxon>Pseudomonadati</taxon>
        <taxon>Pseudomonadota</taxon>
        <taxon>Alphaproteobacteria</taxon>
        <taxon>Rhodobacterales</taxon>
        <taxon>Paracoccaceae</taxon>
        <taxon>Rubrimonas</taxon>
    </lineage>
</organism>
<evidence type="ECO:0000313" key="14">
    <source>
        <dbReference type="Proteomes" id="UP000198703"/>
    </source>
</evidence>
<proteinExistence type="inferred from homology"/>
<evidence type="ECO:0000259" key="12">
    <source>
        <dbReference type="PROSITE" id="PS51352"/>
    </source>
</evidence>
<keyword evidence="3 9" id="KW-0575">Peroxidase</keyword>
<comment type="similarity">
    <text evidence="7 9">Belongs to the peroxiredoxin family. Prx6 subfamily.</text>
</comment>
<dbReference type="Proteomes" id="UP000198703">
    <property type="component" value="Unassembled WGS sequence"/>
</dbReference>
<dbReference type="PROSITE" id="PS51352">
    <property type="entry name" value="THIOREDOXIN_2"/>
    <property type="match status" value="1"/>
</dbReference>
<comment type="caution">
    <text evidence="9">Lacks conserved residue(s) required for the propagation of feature annotation.</text>
</comment>
<feature type="region of interest" description="Disordered" evidence="11">
    <location>
        <begin position="1"/>
        <end position="22"/>
    </location>
</feature>
<dbReference type="CDD" id="cd03016">
    <property type="entry name" value="PRX_1cys"/>
    <property type="match status" value="1"/>
</dbReference>
<dbReference type="AlphaFoldDB" id="A0A1H3YFI9"/>
<evidence type="ECO:0000256" key="4">
    <source>
        <dbReference type="ARBA" id="ARBA00022862"/>
    </source>
</evidence>
<keyword evidence="6 9" id="KW-0676">Redox-active center</keyword>
<dbReference type="Gene3D" id="3.30.1020.10">
    <property type="entry name" value="Antioxidant, Horf6, Chain A, domain2"/>
    <property type="match status" value="1"/>
</dbReference>
<keyword evidence="2 9" id="KW-0963">Cytoplasm</keyword>
<dbReference type="RefSeq" id="WP_093250215.1">
    <property type="nucleotide sequence ID" value="NZ_FNQM01000003.1"/>
</dbReference>
<dbReference type="GO" id="GO:0042744">
    <property type="term" value="P:hydrogen peroxide catabolic process"/>
    <property type="evidence" value="ECO:0007669"/>
    <property type="project" value="TreeGrafter"/>
</dbReference>
<dbReference type="HAMAP" id="MF_00401">
    <property type="entry name" value="Peroxiredoxin"/>
    <property type="match status" value="1"/>
</dbReference>
<dbReference type="GO" id="GO:0005829">
    <property type="term" value="C:cytosol"/>
    <property type="evidence" value="ECO:0007669"/>
    <property type="project" value="TreeGrafter"/>
</dbReference>
<evidence type="ECO:0000256" key="7">
    <source>
        <dbReference type="ARBA" id="ARBA00025719"/>
    </source>
</evidence>
<comment type="subcellular location">
    <subcellularLocation>
        <location evidence="9">Cytoplasm</location>
    </subcellularLocation>
</comment>
<keyword evidence="4 9" id="KW-0049">Antioxidant</keyword>
<evidence type="ECO:0000256" key="8">
    <source>
        <dbReference type="ARBA" id="ARBA00037420"/>
    </source>
</evidence>
<comment type="function">
    <text evidence="8 9">Thiol-specific peroxidase that catalyzes the reduction of hydrogen peroxide and organic hydroperoxides to water and alcohols, respectively. Plays a role in cell protection against oxidative stress by detoxifying peroxides.</text>
</comment>
<dbReference type="NCBIfam" id="NF009668">
    <property type="entry name" value="PRK13189.1"/>
    <property type="match status" value="1"/>
</dbReference>
<dbReference type="InterPro" id="IPR019479">
    <property type="entry name" value="Peroxiredoxin_C"/>
</dbReference>
<dbReference type="GO" id="GO:0045454">
    <property type="term" value="P:cell redox homeostasis"/>
    <property type="evidence" value="ECO:0007669"/>
    <property type="project" value="TreeGrafter"/>
</dbReference>
<dbReference type="SUPFAM" id="SSF52833">
    <property type="entry name" value="Thioredoxin-like"/>
    <property type="match status" value="1"/>
</dbReference>
<feature type="active site" description="Cysteine sulfenic acid (-SOH) intermediate" evidence="9">
    <location>
        <position position="49"/>
    </location>
</feature>
<dbReference type="InterPro" id="IPR036249">
    <property type="entry name" value="Thioredoxin-like_sf"/>
</dbReference>
<feature type="binding site" evidence="9">
    <location>
        <position position="126"/>
    </location>
    <ligand>
        <name>substrate</name>
    </ligand>
</feature>
<dbReference type="InterPro" id="IPR000866">
    <property type="entry name" value="AhpC/TSA"/>
</dbReference>
<dbReference type="OrthoDB" id="9812811at2"/>
<dbReference type="InterPro" id="IPR045020">
    <property type="entry name" value="PRX_1cys"/>
</dbReference>
<dbReference type="InterPro" id="IPR024706">
    <property type="entry name" value="Peroxiredoxin_AhpC-typ"/>
</dbReference>
<dbReference type="InterPro" id="IPR013766">
    <property type="entry name" value="Thioredoxin_domain"/>
</dbReference>
<accession>A0A1H3YFI9</accession>
<protein>
    <recommendedName>
        <fullName evidence="9">Peroxiredoxin</fullName>
        <ecNumber evidence="9">1.11.1.24</ecNumber>
    </recommendedName>
    <alternativeName>
        <fullName evidence="9">Thioredoxin-dependent peroxiredoxin</fullName>
    </alternativeName>
</protein>
<dbReference type="Gene3D" id="3.40.30.10">
    <property type="entry name" value="Glutaredoxin"/>
    <property type="match status" value="1"/>
</dbReference>
<evidence type="ECO:0000256" key="11">
    <source>
        <dbReference type="SAM" id="MobiDB-lite"/>
    </source>
</evidence>
<evidence type="ECO:0000256" key="2">
    <source>
        <dbReference type="ARBA" id="ARBA00022490"/>
    </source>
</evidence>
<dbReference type="Pfam" id="PF00578">
    <property type="entry name" value="AhpC-TSA"/>
    <property type="match status" value="1"/>
</dbReference>
<evidence type="ECO:0000256" key="1">
    <source>
        <dbReference type="ARBA" id="ARBA00009796"/>
    </source>
</evidence>
<feature type="domain" description="Thioredoxin" evidence="12">
    <location>
        <begin position="8"/>
        <end position="163"/>
    </location>
</feature>
<comment type="miscellaneous">
    <text evidence="9">The active site is a conserved redox-active cysteine residue, the peroxidatic cysteine (C(P)), which makes the nucleophilic attack on the peroxide substrate. The peroxide oxidizes the C(P)-SH to cysteine sulfenic acid (C(P)-SOH), which then reacts with another cysteine residue, the resolving cysteine (C(R)), to form a disulfide bridge. The disulfide is subsequently reduced by an appropriate electron donor to complete the catalytic cycle. In this 1-Cys peroxiredoxin, no C(R) is present and C(P) instead forms a disulfide with a cysteine from another protein or with a small thiol molecule.</text>
</comment>
<gene>
    <name evidence="13" type="ORF">SAMN05444370_10376</name>
</gene>
<dbReference type="InterPro" id="IPR022915">
    <property type="entry name" value="Peroxiredoxin_TDXH"/>
</dbReference>
<evidence type="ECO:0000256" key="9">
    <source>
        <dbReference type="HAMAP-Rule" id="MF_00401"/>
    </source>
</evidence>